<evidence type="ECO:0000256" key="2">
    <source>
        <dbReference type="SAM" id="MobiDB-lite"/>
    </source>
</evidence>
<evidence type="ECO:0000256" key="1">
    <source>
        <dbReference type="SAM" id="Coils"/>
    </source>
</evidence>
<dbReference type="SUPFAM" id="SSF158791">
    <property type="entry name" value="MgtE N-terminal domain-like"/>
    <property type="match status" value="1"/>
</dbReference>
<dbReference type="Proteomes" id="UP000068250">
    <property type="component" value="Chromosome I"/>
</dbReference>
<evidence type="ECO:0000313" key="3">
    <source>
        <dbReference type="EMBL" id="CEF53403.1"/>
    </source>
</evidence>
<feature type="region of interest" description="Disordered" evidence="2">
    <location>
        <begin position="83"/>
        <end position="111"/>
    </location>
</feature>
<dbReference type="STRING" id="431306.AGA_197"/>
<sequence length="316" mass="33187">MLIPRLSFGKLVHISSSLMTLLLAMNIHTIAGHMKDDSADTGPQPLMSVAHAAAAESAPAVNDSVSKTKSDRDALEGWVSVLDPNEAADMSPPVNDPASSKKKGAGAGDDCSKGISCAQVKAGSTLGPDPDPDVSKAEADLVKDILARQSTIAGEQQQLDQQKQVLNAARAVLDQKMNTLDASLASLEQKQAAHREVMDAETDRLVKIYEDMPPKEAAAVFNIMDIHVLVAVASKMNTRKVSAIMGNMSPERVNLISQFMAGIRSFHASSPDGSDGGDRVAQNVGTATWWAKPVTPPAPAAGTRGGAQSSQQSTTQ</sequence>
<dbReference type="AlphaFoldDB" id="A0A0U5FU45"/>
<feature type="region of interest" description="Disordered" evidence="2">
    <location>
        <begin position="286"/>
        <end position="316"/>
    </location>
</feature>
<feature type="coiled-coil region" evidence="1">
    <location>
        <begin position="152"/>
        <end position="190"/>
    </location>
</feature>
<keyword evidence="1" id="KW-0175">Coiled coil</keyword>
<feature type="compositionally biased region" description="Low complexity" evidence="2">
    <location>
        <begin position="300"/>
        <end position="316"/>
    </location>
</feature>
<dbReference type="PATRIC" id="fig|431306.5.peg.143"/>
<organism evidence="3 4">
    <name type="scientific">Acetobacter ghanensis</name>
    <dbReference type="NCBI Taxonomy" id="431306"/>
    <lineage>
        <taxon>Bacteria</taxon>
        <taxon>Pseudomonadati</taxon>
        <taxon>Pseudomonadota</taxon>
        <taxon>Alphaproteobacteria</taxon>
        <taxon>Acetobacterales</taxon>
        <taxon>Acetobacteraceae</taxon>
        <taxon>Acetobacter</taxon>
    </lineage>
</organism>
<accession>A0A0U5FU45</accession>
<name>A0A0U5FU45_9PROT</name>
<protein>
    <submittedName>
        <fullName evidence="3">Uncharacterized protein</fullName>
    </submittedName>
</protein>
<gene>
    <name evidence="3" type="ORF">AGA_197</name>
</gene>
<reference evidence="4" key="1">
    <citation type="submission" date="2014-09" db="EMBL/GenBank/DDBJ databases">
        <authorList>
            <person name="Illeghems K.G."/>
        </authorList>
    </citation>
    <scope>NUCLEOTIDE SEQUENCE [LARGE SCALE GENOMIC DNA]</scope>
    <source>
        <strain evidence="4">LMG 23848T</strain>
    </source>
</reference>
<dbReference type="EMBL" id="LN609302">
    <property type="protein sequence ID" value="CEF53403.1"/>
    <property type="molecule type" value="Genomic_DNA"/>
</dbReference>
<proteinExistence type="predicted"/>
<evidence type="ECO:0000313" key="4">
    <source>
        <dbReference type="Proteomes" id="UP000068250"/>
    </source>
</evidence>